<protein>
    <submittedName>
        <fullName evidence="9">Microtubule-associated protein 70</fullName>
    </submittedName>
</protein>
<dbReference type="InterPro" id="IPR009768">
    <property type="entry name" value="MAP70"/>
</dbReference>
<comment type="caution">
    <text evidence="9">The sequence shown here is derived from an EMBL/GenBank/DDBJ whole genome shotgun (WGS) entry which is preliminary data.</text>
</comment>
<feature type="compositionally biased region" description="Low complexity" evidence="8">
    <location>
        <begin position="114"/>
        <end position="138"/>
    </location>
</feature>
<evidence type="ECO:0000256" key="5">
    <source>
        <dbReference type="ARBA" id="ARBA00023054"/>
    </source>
</evidence>
<keyword evidence="6" id="KW-0206">Cytoskeleton</keyword>
<comment type="subcellular location">
    <subcellularLocation>
        <location evidence="1">Cytoplasm</location>
        <location evidence="1">Cytoskeleton</location>
    </subcellularLocation>
</comment>
<dbReference type="GO" id="GO:0005874">
    <property type="term" value="C:microtubule"/>
    <property type="evidence" value="ECO:0007669"/>
    <property type="project" value="UniProtKB-KW"/>
</dbReference>
<keyword evidence="10" id="KW-1185">Reference proteome</keyword>
<evidence type="ECO:0000313" key="9">
    <source>
        <dbReference type="EMBL" id="KAJ7972105.1"/>
    </source>
</evidence>
<dbReference type="GO" id="GO:0007010">
    <property type="term" value="P:cytoskeleton organization"/>
    <property type="evidence" value="ECO:0007669"/>
    <property type="project" value="InterPro"/>
</dbReference>
<feature type="compositionally biased region" description="Polar residues" evidence="8">
    <location>
        <begin position="99"/>
        <end position="113"/>
    </location>
</feature>
<dbReference type="PANTHER" id="PTHR31246:SF18">
    <property type="entry name" value="MICROTUBULE-ASSOCIATED PROTEIN 70-1-LIKE"/>
    <property type="match status" value="1"/>
</dbReference>
<evidence type="ECO:0000256" key="7">
    <source>
        <dbReference type="SAM" id="Coils"/>
    </source>
</evidence>
<dbReference type="KEGG" id="qsa:O6P43_010044"/>
<dbReference type="GO" id="GO:0008017">
    <property type="term" value="F:microtubule binding"/>
    <property type="evidence" value="ECO:0007669"/>
    <property type="project" value="InterPro"/>
</dbReference>
<evidence type="ECO:0000313" key="10">
    <source>
        <dbReference type="Proteomes" id="UP001163823"/>
    </source>
</evidence>
<dbReference type="EMBL" id="JARAOO010000004">
    <property type="protein sequence ID" value="KAJ7972105.1"/>
    <property type="molecule type" value="Genomic_DNA"/>
</dbReference>
<evidence type="ECO:0000256" key="1">
    <source>
        <dbReference type="ARBA" id="ARBA00004245"/>
    </source>
</evidence>
<evidence type="ECO:0000256" key="4">
    <source>
        <dbReference type="ARBA" id="ARBA00022701"/>
    </source>
</evidence>
<dbReference type="Pfam" id="PF07058">
    <property type="entry name" value="MAP70"/>
    <property type="match status" value="1"/>
</dbReference>
<reference evidence="9" key="1">
    <citation type="journal article" date="2023" name="Science">
        <title>Elucidation of the pathway for biosynthesis of saponin adjuvants from the soapbark tree.</title>
        <authorList>
            <person name="Reed J."/>
            <person name="Orme A."/>
            <person name="El-Demerdash A."/>
            <person name="Owen C."/>
            <person name="Martin L.B.B."/>
            <person name="Misra R.C."/>
            <person name="Kikuchi S."/>
            <person name="Rejzek M."/>
            <person name="Martin A.C."/>
            <person name="Harkess A."/>
            <person name="Leebens-Mack J."/>
            <person name="Louveau T."/>
            <person name="Stephenson M.J."/>
            <person name="Osbourn A."/>
        </authorList>
    </citation>
    <scope>NUCLEOTIDE SEQUENCE</scope>
    <source>
        <strain evidence="9">S10</strain>
    </source>
</reference>
<comment type="similarity">
    <text evidence="2">Belongs to the MAP70 family.</text>
</comment>
<dbReference type="Proteomes" id="UP001163823">
    <property type="component" value="Chromosome 4"/>
</dbReference>
<gene>
    <name evidence="9" type="ORF">O6P43_010044</name>
</gene>
<feature type="region of interest" description="Disordered" evidence="8">
    <location>
        <begin position="99"/>
        <end position="138"/>
    </location>
</feature>
<evidence type="ECO:0000256" key="3">
    <source>
        <dbReference type="ARBA" id="ARBA00022490"/>
    </source>
</evidence>
<evidence type="ECO:0000256" key="8">
    <source>
        <dbReference type="SAM" id="MobiDB-lite"/>
    </source>
</evidence>
<dbReference type="AlphaFoldDB" id="A0AAD7PZK8"/>
<evidence type="ECO:0000256" key="2">
    <source>
        <dbReference type="ARBA" id="ARBA00008825"/>
    </source>
</evidence>
<keyword evidence="5 7" id="KW-0175">Coiled coil</keyword>
<evidence type="ECO:0000256" key="6">
    <source>
        <dbReference type="ARBA" id="ARBA00023212"/>
    </source>
</evidence>
<accession>A0AAD7PZK8</accession>
<name>A0AAD7PZK8_QUISA</name>
<proteinExistence type="inferred from homology"/>
<dbReference type="PANTHER" id="PTHR31246">
    <property type="entry name" value="MICROTUBULE-ASSOCIATED PROTEIN 70-2"/>
    <property type="match status" value="1"/>
</dbReference>
<feature type="coiled-coil region" evidence="7">
    <location>
        <begin position="40"/>
        <end position="74"/>
    </location>
</feature>
<organism evidence="9 10">
    <name type="scientific">Quillaja saponaria</name>
    <name type="common">Soap bark tree</name>
    <dbReference type="NCBI Taxonomy" id="32244"/>
    <lineage>
        <taxon>Eukaryota</taxon>
        <taxon>Viridiplantae</taxon>
        <taxon>Streptophyta</taxon>
        <taxon>Embryophyta</taxon>
        <taxon>Tracheophyta</taxon>
        <taxon>Spermatophyta</taxon>
        <taxon>Magnoliopsida</taxon>
        <taxon>eudicotyledons</taxon>
        <taxon>Gunneridae</taxon>
        <taxon>Pentapetalae</taxon>
        <taxon>rosids</taxon>
        <taxon>fabids</taxon>
        <taxon>Fabales</taxon>
        <taxon>Quillajaceae</taxon>
        <taxon>Quillaja</taxon>
    </lineage>
</organism>
<keyword evidence="3" id="KW-0963">Cytoplasm</keyword>
<keyword evidence="4" id="KW-0493">Microtubule</keyword>
<sequence>MIEERKTLEREVARAEVTANRFATVVANEWKDGNDKVIPVKQWLEERKFFQGEMQQLRDKLAVAERTAKAEAQLKEKFLLRFKVLEERIKASNGNSCTVAEVRNTNNGPSRRQSLGGAESLSGSASNLSRKTSISRSGSIRSNSASMLLKNAKFLSRSFDGGGRSLDRERLISDAIRKDNSLADTSDQTSTSETVATYEESTNGTIEISKAQHEDYVSGMLYDLLQKEVISLTKTCHEKDQTLKDKDDAMEILAKKVDTLNKAMEVEAKNA</sequence>